<feature type="compositionally biased region" description="Basic and acidic residues" evidence="5">
    <location>
        <begin position="124"/>
        <end position="148"/>
    </location>
</feature>
<dbReference type="InterPro" id="IPR036521">
    <property type="entry name" value="SRP19-like_sf"/>
</dbReference>
<evidence type="ECO:0000313" key="6">
    <source>
        <dbReference type="EMBL" id="EAS04242.1"/>
    </source>
</evidence>
<evidence type="ECO:0000256" key="5">
    <source>
        <dbReference type="SAM" id="MobiDB-lite"/>
    </source>
</evidence>
<keyword evidence="2" id="KW-0963">Cytoplasm</keyword>
<dbReference type="PANTHER" id="PTHR17453:SF0">
    <property type="entry name" value="SIGNAL RECOGNITION PARTICLE 19 KDA PROTEIN"/>
    <property type="match status" value="1"/>
</dbReference>
<keyword evidence="3" id="KW-0733">Signal recognition particle</keyword>
<evidence type="ECO:0000256" key="1">
    <source>
        <dbReference type="ARBA" id="ARBA00004496"/>
    </source>
</evidence>
<dbReference type="AlphaFoldDB" id="I7M3T1"/>
<name>I7M3T1_TETTS</name>
<dbReference type="InterPro" id="IPR002778">
    <property type="entry name" value="Signal_recog_particle_SRP19"/>
</dbReference>
<evidence type="ECO:0000313" key="7">
    <source>
        <dbReference type="Proteomes" id="UP000009168"/>
    </source>
</evidence>
<evidence type="ECO:0000256" key="4">
    <source>
        <dbReference type="ARBA" id="ARBA00023274"/>
    </source>
</evidence>
<dbReference type="GO" id="GO:0006617">
    <property type="term" value="P:SRP-dependent cotranslational protein targeting to membrane, signal sequence recognition"/>
    <property type="evidence" value="ECO:0007669"/>
    <property type="project" value="TreeGrafter"/>
</dbReference>
<dbReference type="GO" id="GO:0008312">
    <property type="term" value="F:7S RNA binding"/>
    <property type="evidence" value="ECO:0007669"/>
    <property type="project" value="InterPro"/>
</dbReference>
<keyword evidence="4" id="KW-0687">Ribonucleoprotein</keyword>
<dbReference type="PANTHER" id="PTHR17453">
    <property type="entry name" value="SIGNAL RECOGNITION PARTICLE 19 KD PROTEIN"/>
    <property type="match status" value="1"/>
</dbReference>
<dbReference type="RefSeq" id="XP_001024487.1">
    <property type="nucleotide sequence ID" value="XM_001024487.3"/>
</dbReference>
<dbReference type="STRING" id="312017.I7M3T1"/>
<dbReference type="EMBL" id="GG662449">
    <property type="protein sequence ID" value="EAS04242.1"/>
    <property type="molecule type" value="Genomic_DNA"/>
</dbReference>
<evidence type="ECO:0000256" key="3">
    <source>
        <dbReference type="ARBA" id="ARBA00023135"/>
    </source>
</evidence>
<dbReference type="GeneID" id="7837046"/>
<evidence type="ECO:0000256" key="2">
    <source>
        <dbReference type="ARBA" id="ARBA00022490"/>
    </source>
</evidence>
<dbReference type="HOGENOM" id="CLU_064201_1_0_1"/>
<keyword evidence="7" id="KW-1185">Reference proteome</keyword>
<dbReference type="GO" id="GO:0005786">
    <property type="term" value="C:signal recognition particle, endoplasmic reticulum targeting"/>
    <property type="evidence" value="ECO:0007669"/>
    <property type="project" value="UniProtKB-KW"/>
</dbReference>
<protein>
    <submittedName>
        <fullName evidence="6">Signal recognition particle protein SRP19</fullName>
    </submittedName>
</protein>
<comment type="subcellular location">
    <subcellularLocation>
        <location evidence="1">Cytoplasm</location>
    </subcellularLocation>
</comment>
<reference evidence="7" key="1">
    <citation type="journal article" date="2006" name="PLoS Biol.">
        <title>Macronuclear genome sequence of the ciliate Tetrahymena thermophila, a model eukaryote.</title>
        <authorList>
            <person name="Eisen J.A."/>
            <person name="Coyne R.S."/>
            <person name="Wu M."/>
            <person name="Wu D."/>
            <person name="Thiagarajan M."/>
            <person name="Wortman J.R."/>
            <person name="Badger J.H."/>
            <person name="Ren Q."/>
            <person name="Amedeo P."/>
            <person name="Jones K.M."/>
            <person name="Tallon L.J."/>
            <person name="Delcher A.L."/>
            <person name="Salzberg S.L."/>
            <person name="Silva J.C."/>
            <person name="Haas B.J."/>
            <person name="Majoros W.H."/>
            <person name="Farzad M."/>
            <person name="Carlton J.M."/>
            <person name="Smith R.K. Jr."/>
            <person name="Garg J."/>
            <person name="Pearlman R.E."/>
            <person name="Karrer K.M."/>
            <person name="Sun L."/>
            <person name="Manning G."/>
            <person name="Elde N.C."/>
            <person name="Turkewitz A.P."/>
            <person name="Asai D.J."/>
            <person name="Wilkes D.E."/>
            <person name="Wang Y."/>
            <person name="Cai H."/>
            <person name="Collins K."/>
            <person name="Stewart B.A."/>
            <person name="Lee S.R."/>
            <person name="Wilamowska K."/>
            <person name="Weinberg Z."/>
            <person name="Ruzzo W.L."/>
            <person name="Wloga D."/>
            <person name="Gaertig J."/>
            <person name="Frankel J."/>
            <person name="Tsao C.-C."/>
            <person name="Gorovsky M.A."/>
            <person name="Keeling P.J."/>
            <person name="Waller R.F."/>
            <person name="Patron N.J."/>
            <person name="Cherry J.M."/>
            <person name="Stover N.A."/>
            <person name="Krieger C.J."/>
            <person name="del Toro C."/>
            <person name="Ryder H.F."/>
            <person name="Williamson S.C."/>
            <person name="Barbeau R.A."/>
            <person name="Hamilton E.P."/>
            <person name="Orias E."/>
        </authorList>
    </citation>
    <scope>NUCLEOTIDE SEQUENCE [LARGE SCALE GENOMIC DNA]</scope>
    <source>
        <strain evidence="7">SB210</strain>
    </source>
</reference>
<dbReference type="KEGG" id="tet:TTHERM_00298530"/>
<dbReference type="eggNOG" id="KOG3198">
    <property type="taxonomic scope" value="Eukaryota"/>
</dbReference>
<dbReference type="Gene3D" id="3.30.56.30">
    <property type="entry name" value="Signal recognition particle, SRP19-like subunit"/>
    <property type="match status" value="1"/>
</dbReference>
<dbReference type="SUPFAM" id="SSF69695">
    <property type="entry name" value="SRP19"/>
    <property type="match status" value="1"/>
</dbReference>
<dbReference type="Pfam" id="PF01922">
    <property type="entry name" value="SRP19"/>
    <property type="match status" value="1"/>
</dbReference>
<dbReference type="FunCoup" id="I7M3T1">
    <property type="interactions" value="341"/>
</dbReference>
<organism evidence="6 7">
    <name type="scientific">Tetrahymena thermophila (strain SB210)</name>
    <dbReference type="NCBI Taxonomy" id="312017"/>
    <lineage>
        <taxon>Eukaryota</taxon>
        <taxon>Sar</taxon>
        <taxon>Alveolata</taxon>
        <taxon>Ciliophora</taxon>
        <taxon>Intramacronucleata</taxon>
        <taxon>Oligohymenophorea</taxon>
        <taxon>Hymenostomatida</taxon>
        <taxon>Tetrahymenina</taxon>
        <taxon>Tetrahymenidae</taxon>
        <taxon>Tetrahymena</taxon>
    </lineage>
</organism>
<proteinExistence type="predicted"/>
<accession>I7M3T1</accession>
<feature type="region of interest" description="Disordered" evidence="5">
    <location>
        <begin position="114"/>
        <end position="155"/>
    </location>
</feature>
<dbReference type="Proteomes" id="UP000009168">
    <property type="component" value="Unassembled WGS sequence"/>
</dbReference>
<dbReference type="OrthoDB" id="2190947at2759"/>
<dbReference type="InParanoid" id="I7M3T1"/>
<dbReference type="OMA" id="QMERWIC"/>
<gene>
    <name evidence="6" type="ORF">TTHERM_00298530</name>
</gene>
<sequence>MMKQEDMIIKAKTWKTVYPHYLDSTLSQQEGRRVSKAVGVPNITIMEMAKALEKVKVPVVVEVHKSYPRETMIKGRVKVMLFDDSNKLVNPSVPSKKVLYAKICEYVKQLDDRIKNPNGKPHPFKLDQISKMEEEKKEVPVVQKQEKGKSKKGKK</sequence>